<keyword evidence="2" id="KW-1185">Reference proteome</keyword>
<comment type="caution">
    <text evidence="1">The sequence shown here is derived from an EMBL/GenBank/DDBJ whole genome shotgun (WGS) entry which is preliminary data.</text>
</comment>
<evidence type="ECO:0000313" key="2">
    <source>
        <dbReference type="Proteomes" id="UP000489600"/>
    </source>
</evidence>
<reference evidence="1" key="1">
    <citation type="submission" date="2019-07" db="EMBL/GenBank/DDBJ databases">
        <authorList>
            <person name="Dittberner H."/>
        </authorList>
    </citation>
    <scope>NUCLEOTIDE SEQUENCE [LARGE SCALE GENOMIC DNA]</scope>
</reference>
<organism evidence="1 2">
    <name type="scientific">Arabis nemorensis</name>
    <dbReference type="NCBI Taxonomy" id="586526"/>
    <lineage>
        <taxon>Eukaryota</taxon>
        <taxon>Viridiplantae</taxon>
        <taxon>Streptophyta</taxon>
        <taxon>Embryophyta</taxon>
        <taxon>Tracheophyta</taxon>
        <taxon>Spermatophyta</taxon>
        <taxon>Magnoliopsida</taxon>
        <taxon>eudicotyledons</taxon>
        <taxon>Gunneridae</taxon>
        <taxon>Pentapetalae</taxon>
        <taxon>rosids</taxon>
        <taxon>malvids</taxon>
        <taxon>Brassicales</taxon>
        <taxon>Brassicaceae</taxon>
        <taxon>Arabideae</taxon>
        <taxon>Arabis</taxon>
    </lineage>
</organism>
<protein>
    <submittedName>
        <fullName evidence="1">Uncharacterized protein</fullName>
    </submittedName>
</protein>
<dbReference type="EMBL" id="CABITT030000005">
    <property type="protein sequence ID" value="VVB04871.1"/>
    <property type="molecule type" value="Genomic_DNA"/>
</dbReference>
<dbReference type="AlphaFoldDB" id="A0A565BU20"/>
<gene>
    <name evidence="1" type="ORF">ANE_LOCUS15315</name>
</gene>
<name>A0A565BU20_9BRAS</name>
<evidence type="ECO:0000313" key="1">
    <source>
        <dbReference type="EMBL" id="VVB04871.1"/>
    </source>
</evidence>
<accession>A0A565BU20</accession>
<proteinExistence type="predicted"/>
<sequence length="60" mass="6761">MKNSGKGTREVKGFIPLLTNLLIPYMAFFTSSTDFRISSFDVVDIAKLVFSKFAEFAEFS</sequence>
<dbReference type="Proteomes" id="UP000489600">
    <property type="component" value="Unassembled WGS sequence"/>
</dbReference>